<gene>
    <name evidence="1" type="ORF">CDV28_13918</name>
</gene>
<evidence type="ECO:0000313" key="2">
    <source>
        <dbReference type="Proteomes" id="UP000316238"/>
    </source>
</evidence>
<keyword evidence="2" id="KW-1185">Reference proteome</keyword>
<comment type="caution">
    <text evidence="1">The sequence shown here is derived from an EMBL/GenBank/DDBJ whole genome shotgun (WGS) entry which is preliminary data.</text>
</comment>
<dbReference type="AlphaFoldDB" id="A0A521FZC8"/>
<name>A0A521FZC8_9BACT</name>
<sequence>MRIAQVTPKENGLLHIVAEDGRNGVFDVRPYLNSEAFRPLQDWHEFSCIINGSYFIEWKCGADLSADTIEAKWQIYAA</sequence>
<organism evidence="1 2">
    <name type="scientific">Candidatus Electronema aureum</name>
    <dbReference type="NCBI Taxonomy" id="2005002"/>
    <lineage>
        <taxon>Bacteria</taxon>
        <taxon>Pseudomonadati</taxon>
        <taxon>Thermodesulfobacteriota</taxon>
        <taxon>Desulfobulbia</taxon>
        <taxon>Desulfobulbales</taxon>
        <taxon>Desulfobulbaceae</taxon>
        <taxon>Candidatus Electronema</taxon>
    </lineage>
</organism>
<reference evidence="1" key="1">
    <citation type="submission" date="2017-07" db="EMBL/GenBank/DDBJ databases">
        <title>The cable genome - Insights into the physiology and evolution of filamentous bacteria capable of sulfide oxidation via long distance electron transfer.</title>
        <authorList>
            <person name="Thorup C."/>
            <person name="Bjerg J.T."/>
            <person name="Schreiber L."/>
            <person name="Nielsen L.P."/>
            <person name="Kjeldsen K.U."/>
            <person name="Boesen T."/>
            <person name="Boggild A."/>
            <person name="Meysman F."/>
            <person name="Geelhoed J."/>
            <person name="Schramm A."/>
        </authorList>
    </citation>
    <scope>NUCLEOTIDE SEQUENCE [LARGE SCALE GENOMIC DNA]</scope>
    <source>
        <strain evidence="1">GS</strain>
    </source>
</reference>
<dbReference type="SUPFAM" id="SSF143880">
    <property type="entry name" value="NE0471 N-terminal domain-like"/>
    <property type="match status" value="1"/>
</dbReference>
<dbReference type="Gene3D" id="3.30.2020.10">
    <property type="entry name" value="NE0471-like N-terminal domain"/>
    <property type="match status" value="1"/>
</dbReference>
<dbReference type="InterPro" id="IPR036782">
    <property type="entry name" value="NE0471-like_N"/>
</dbReference>
<dbReference type="Proteomes" id="UP000316238">
    <property type="component" value="Unassembled WGS sequence"/>
</dbReference>
<dbReference type="InterPro" id="IPR018841">
    <property type="entry name" value="DUF2442"/>
</dbReference>
<dbReference type="Pfam" id="PF10387">
    <property type="entry name" value="DUF2442"/>
    <property type="match status" value="1"/>
</dbReference>
<accession>A0A521FZC8</accession>
<proteinExistence type="predicted"/>
<evidence type="ECO:0000313" key="1">
    <source>
        <dbReference type="EMBL" id="TAA74119.1"/>
    </source>
</evidence>
<dbReference type="EMBL" id="NQJD01000039">
    <property type="protein sequence ID" value="TAA74119.1"/>
    <property type="molecule type" value="Genomic_DNA"/>
</dbReference>
<evidence type="ECO:0008006" key="3">
    <source>
        <dbReference type="Google" id="ProtNLM"/>
    </source>
</evidence>
<protein>
    <recommendedName>
        <fullName evidence="3">DUF2442 domain-containing protein</fullName>
    </recommendedName>
</protein>